<dbReference type="STRING" id="92487.SAMN02745130_01336"/>
<dbReference type="AlphaFoldDB" id="A0A1T4WBK4"/>
<evidence type="ECO:0000313" key="4">
    <source>
        <dbReference type="Proteomes" id="UP000190460"/>
    </source>
</evidence>
<sequence>MGMQGQIEAKLRQAFNPDVLEVINESHLHNVPPGAESHFKAVIVSEQFKDRRLVARHRLVNQALASELHQIHALALHTLTPDEYFKRAGAVADSPLCMGGAKTPSLS</sequence>
<dbReference type="RefSeq" id="WP_078921805.1">
    <property type="nucleotide sequence ID" value="NZ_FUYB01000004.1"/>
</dbReference>
<keyword evidence="4" id="KW-1185">Reference proteome</keyword>
<dbReference type="Pfam" id="PF01722">
    <property type="entry name" value="BolA"/>
    <property type="match status" value="1"/>
</dbReference>
<organism evidence="3 4">
    <name type="scientific">Thiothrix eikelboomii</name>
    <dbReference type="NCBI Taxonomy" id="92487"/>
    <lineage>
        <taxon>Bacteria</taxon>
        <taxon>Pseudomonadati</taxon>
        <taxon>Pseudomonadota</taxon>
        <taxon>Gammaproteobacteria</taxon>
        <taxon>Thiotrichales</taxon>
        <taxon>Thiotrichaceae</taxon>
        <taxon>Thiothrix</taxon>
    </lineage>
</organism>
<dbReference type="SUPFAM" id="SSF82657">
    <property type="entry name" value="BolA-like"/>
    <property type="match status" value="1"/>
</dbReference>
<dbReference type="PIRSF" id="PIRSF003113">
    <property type="entry name" value="BolA"/>
    <property type="match status" value="1"/>
</dbReference>
<proteinExistence type="inferred from homology"/>
<dbReference type="GO" id="GO:0006351">
    <property type="term" value="P:DNA-templated transcription"/>
    <property type="evidence" value="ECO:0007669"/>
    <property type="project" value="TreeGrafter"/>
</dbReference>
<dbReference type="OrthoDB" id="9801469at2"/>
<dbReference type="InterPro" id="IPR050961">
    <property type="entry name" value="BolA/IbaG_stress_morph_reg"/>
</dbReference>
<evidence type="ECO:0000256" key="1">
    <source>
        <dbReference type="ARBA" id="ARBA00005578"/>
    </source>
</evidence>
<dbReference type="InterPro" id="IPR002634">
    <property type="entry name" value="BolA"/>
</dbReference>
<reference evidence="3 4" key="1">
    <citation type="submission" date="2017-02" db="EMBL/GenBank/DDBJ databases">
        <authorList>
            <person name="Peterson S.W."/>
        </authorList>
    </citation>
    <scope>NUCLEOTIDE SEQUENCE [LARGE SCALE GENOMIC DNA]</scope>
    <source>
        <strain evidence="3 4">ATCC 49788</strain>
    </source>
</reference>
<dbReference type="GO" id="GO:0005829">
    <property type="term" value="C:cytosol"/>
    <property type="evidence" value="ECO:0007669"/>
    <property type="project" value="TreeGrafter"/>
</dbReference>
<comment type="similarity">
    <text evidence="1 2">Belongs to the BolA/IbaG family.</text>
</comment>
<dbReference type="PANTHER" id="PTHR46229">
    <property type="entry name" value="BOLA TRANSCRIPTION REGULATOR"/>
    <property type="match status" value="1"/>
</dbReference>
<dbReference type="EMBL" id="FUYB01000004">
    <property type="protein sequence ID" value="SKA74081.1"/>
    <property type="molecule type" value="Genomic_DNA"/>
</dbReference>
<evidence type="ECO:0000256" key="2">
    <source>
        <dbReference type="RuleBase" id="RU003860"/>
    </source>
</evidence>
<dbReference type="PANTHER" id="PTHR46229:SF2">
    <property type="entry name" value="BOLA-LIKE PROTEIN 1"/>
    <property type="match status" value="1"/>
</dbReference>
<name>A0A1T4WBK4_9GAMM</name>
<protein>
    <submittedName>
        <fullName evidence="3">Transcriptional regulator, BolA protein family</fullName>
    </submittedName>
</protein>
<evidence type="ECO:0000313" key="3">
    <source>
        <dbReference type="EMBL" id="SKA74081.1"/>
    </source>
</evidence>
<dbReference type="Gene3D" id="3.30.300.90">
    <property type="entry name" value="BolA-like"/>
    <property type="match status" value="1"/>
</dbReference>
<gene>
    <name evidence="3" type="ORF">SAMN02745130_01336</name>
</gene>
<dbReference type="Proteomes" id="UP000190460">
    <property type="component" value="Unassembled WGS sequence"/>
</dbReference>
<dbReference type="InterPro" id="IPR036065">
    <property type="entry name" value="BolA-like_sf"/>
</dbReference>
<accession>A0A1T4WBK4</accession>